<dbReference type="InterPro" id="IPR038765">
    <property type="entry name" value="Papain-like_cys_pep_sf"/>
</dbReference>
<keyword evidence="3" id="KW-0813">Transport</keyword>
<dbReference type="GO" id="GO:0000423">
    <property type="term" value="P:mitophagy"/>
    <property type="evidence" value="ECO:0007669"/>
    <property type="project" value="TreeGrafter"/>
</dbReference>
<dbReference type="SUPFAM" id="SSF54001">
    <property type="entry name" value="Cysteine proteinases"/>
    <property type="match status" value="1"/>
</dbReference>
<dbReference type="Pfam" id="PF03416">
    <property type="entry name" value="Peptidase_C54"/>
    <property type="match status" value="1"/>
</dbReference>
<dbReference type="AlphaFoldDB" id="A0A7M6DN85"/>
<dbReference type="InterPro" id="IPR005078">
    <property type="entry name" value="Peptidase_C54"/>
</dbReference>
<keyword evidence="8 11" id="KW-0653">Protein transport</keyword>
<dbReference type="GO" id="GO:0005737">
    <property type="term" value="C:cytoplasm"/>
    <property type="evidence" value="ECO:0007669"/>
    <property type="project" value="UniProtKB-SubCell"/>
</dbReference>
<dbReference type="GeneID" id="136802567"/>
<protein>
    <recommendedName>
        <fullName evidence="11">Cysteine protease</fullName>
        <ecNumber evidence="11">3.4.22.-</ecNumber>
    </recommendedName>
</protein>
<comment type="catalytic activity">
    <reaction evidence="10">
        <text>[protein]-C-terminal L-amino acid-glycyl-phosphatidylethanolamide + H2O = [protein]-C-terminal L-amino acid-glycine + a 1,2-diacyl-sn-glycero-3-phosphoethanolamine</text>
        <dbReference type="Rhea" id="RHEA:67548"/>
        <dbReference type="Rhea" id="RHEA-COMP:17323"/>
        <dbReference type="Rhea" id="RHEA-COMP:17324"/>
        <dbReference type="ChEBI" id="CHEBI:15377"/>
        <dbReference type="ChEBI" id="CHEBI:64612"/>
        <dbReference type="ChEBI" id="CHEBI:172940"/>
        <dbReference type="ChEBI" id="CHEBI:172941"/>
    </reaction>
    <physiologicalReaction direction="left-to-right" evidence="10">
        <dbReference type="Rhea" id="RHEA:67549"/>
    </physiologicalReaction>
</comment>
<dbReference type="GO" id="GO:0035973">
    <property type="term" value="P:aggrephagy"/>
    <property type="evidence" value="ECO:0007669"/>
    <property type="project" value="TreeGrafter"/>
</dbReference>
<keyword evidence="7" id="KW-0788">Thiol protease</keyword>
<sequence>MDVAFLTYEGIATDPVETHLNLEKPVYILGKHFKPDEQMKEINEYVYNRLWFTYRRNFLPIGGTGPTSDAGWGCMLRCGQMMLGQALQCRHLGRDWSWERDKRNTKYMQILREFLDKKDSLYSIHQIAQMGVGEGKSVGQWFGPNTIAQVIRKLVLFDDANDIAVHVAMDNTVVIEDLRKLCKSNMDTWGCYGECSSSHNETPPLPTPTKEGECCNVNKRRKTRFSSSSSNEKQSTATWRPLLLFIPLRLGLSETNPTYFTALKAMFTLKQNIGIIGGKPNHAHYFIGFNGDRLLYLDPHTTQPALQMERYNCIPDTSYHTEAPCFMNFSALDPSIALGFYCHTEEELNDWVSAVRELVIDREKRPMFEISEKRPRHWPPFELPNRPCHDIDCSKTDFTELVYDYGEEEKKFDSSEEYEIL</sequence>
<proteinExistence type="inferred from homology"/>
<name>A0A7M6DN85_9CNID</name>
<reference evidence="13" key="1">
    <citation type="submission" date="2021-01" db="UniProtKB">
        <authorList>
            <consortium name="EnsemblMetazoa"/>
        </authorList>
    </citation>
    <scope>IDENTIFICATION</scope>
</reference>
<dbReference type="GO" id="GO:0000045">
    <property type="term" value="P:autophagosome assembly"/>
    <property type="evidence" value="ECO:0007669"/>
    <property type="project" value="TreeGrafter"/>
</dbReference>
<dbReference type="Proteomes" id="UP000594262">
    <property type="component" value="Unplaced"/>
</dbReference>
<evidence type="ECO:0000256" key="6">
    <source>
        <dbReference type="ARBA" id="ARBA00022801"/>
    </source>
</evidence>
<evidence type="ECO:0000256" key="7">
    <source>
        <dbReference type="ARBA" id="ARBA00022807"/>
    </source>
</evidence>
<evidence type="ECO:0000313" key="13">
    <source>
        <dbReference type="EnsemblMetazoa" id="CLYHEMP017487.1"/>
    </source>
</evidence>
<dbReference type="GO" id="GO:0015031">
    <property type="term" value="P:protein transport"/>
    <property type="evidence" value="ECO:0007669"/>
    <property type="project" value="UniProtKB-KW"/>
</dbReference>
<dbReference type="GO" id="GO:0034727">
    <property type="term" value="P:piecemeal microautophagy of the nucleus"/>
    <property type="evidence" value="ECO:0007669"/>
    <property type="project" value="TreeGrafter"/>
</dbReference>
<comment type="function">
    <text evidence="11">Cysteine protease that plays a key role in autophagy by mediating both proteolytic activation and delipidation of ATG8 family proteins.</text>
</comment>
<organism evidence="13 14">
    <name type="scientific">Clytia hemisphaerica</name>
    <dbReference type="NCBI Taxonomy" id="252671"/>
    <lineage>
        <taxon>Eukaryota</taxon>
        <taxon>Metazoa</taxon>
        <taxon>Cnidaria</taxon>
        <taxon>Hydrozoa</taxon>
        <taxon>Hydroidolina</taxon>
        <taxon>Leptothecata</taxon>
        <taxon>Obeliida</taxon>
        <taxon>Clytiidae</taxon>
        <taxon>Clytia</taxon>
    </lineage>
</organism>
<keyword evidence="5 11" id="KW-0645">Protease</keyword>
<evidence type="ECO:0000313" key="14">
    <source>
        <dbReference type="Proteomes" id="UP000594262"/>
    </source>
</evidence>
<dbReference type="RefSeq" id="XP_066915405.1">
    <property type="nucleotide sequence ID" value="XM_067059304.1"/>
</dbReference>
<evidence type="ECO:0000256" key="4">
    <source>
        <dbReference type="ARBA" id="ARBA00022490"/>
    </source>
</evidence>
<evidence type="ECO:0000256" key="3">
    <source>
        <dbReference type="ARBA" id="ARBA00022448"/>
    </source>
</evidence>
<dbReference type="EC" id="3.4.22.-" evidence="11"/>
<dbReference type="InterPro" id="IPR046792">
    <property type="entry name" value="Peptidase_C54_cat"/>
</dbReference>
<evidence type="ECO:0000256" key="8">
    <source>
        <dbReference type="ARBA" id="ARBA00022927"/>
    </source>
</evidence>
<dbReference type="PANTHER" id="PTHR22624:SF49">
    <property type="entry name" value="CYSTEINE PROTEASE"/>
    <property type="match status" value="1"/>
</dbReference>
<dbReference type="GO" id="GO:0004197">
    <property type="term" value="F:cysteine-type endopeptidase activity"/>
    <property type="evidence" value="ECO:0007669"/>
    <property type="project" value="TreeGrafter"/>
</dbReference>
<keyword evidence="6 11" id="KW-0378">Hydrolase</keyword>
<keyword evidence="9 11" id="KW-0072">Autophagy</keyword>
<evidence type="ECO:0000256" key="1">
    <source>
        <dbReference type="ARBA" id="ARBA00004496"/>
    </source>
</evidence>
<dbReference type="GO" id="GO:0016485">
    <property type="term" value="P:protein processing"/>
    <property type="evidence" value="ECO:0007669"/>
    <property type="project" value="TreeGrafter"/>
</dbReference>
<evidence type="ECO:0000256" key="10">
    <source>
        <dbReference type="ARBA" id="ARBA00029362"/>
    </source>
</evidence>
<evidence type="ECO:0000256" key="9">
    <source>
        <dbReference type="ARBA" id="ARBA00023006"/>
    </source>
</evidence>
<dbReference type="EnsemblMetazoa" id="CLYHEMT017487.1">
    <property type="protein sequence ID" value="CLYHEMP017487.1"/>
    <property type="gene ID" value="CLYHEMG017487"/>
</dbReference>
<dbReference type="OrthoDB" id="2960936at2759"/>
<keyword evidence="4 11" id="KW-0963">Cytoplasm</keyword>
<comment type="subcellular location">
    <subcellularLocation>
        <location evidence="1 11">Cytoplasm</location>
    </subcellularLocation>
</comment>
<keyword evidence="14" id="KW-1185">Reference proteome</keyword>
<accession>A0A7M6DN85</accession>
<feature type="domain" description="Peptidase C54 catalytic" evidence="12">
    <location>
        <begin position="40"/>
        <end position="353"/>
    </location>
</feature>
<evidence type="ECO:0000256" key="5">
    <source>
        <dbReference type="ARBA" id="ARBA00022670"/>
    </source>
</evidence>
<evidence type="ECO:0000259" key="12">
    <source>
        <dbReference type="Pfam" id="PF03416"/>
    </source>
</evidence>
<evidence type="ECO:0000256" key="2">
    <source>
        <dbReference type="ARBA" id="ARBA00010958"/>
    </source>
</evidence>
<dbReference type="PANTHER" id="PTHR22624">
    <property type="entry name" value="CYSTEINE PROTEASE ATG4"/>
    <property type="match status" value="1"/>
</dbReference>
<evidence type="ECO:0000256" key="11">
    <source>
        <dbReference type="RuleBase" id="RU363115"/>
    </source>
</evidence>
<dbReference type="GO" id="GO:0019786">
    <property type="term" value="F:protein-phosphatidylethanolamide deconjugating activity"/>
    <property type="evidence" value="ECO:0007669"/>
    <property type="project" value="InterPro"/>
</dbReference>
<comment type="similarity">
    <text evidence="2 11">Belongs to the peptidase C54 family.</text>
</comment>